<dbReference type="Proteomes" id="UP000239736">
    <property type="component" value="Unassembled WGS sequence"/>
</dbReference>
<evidence type="ECO:0000313" key="2">
    <source>
        <dbReference type="EMBL" id="PPB81117.1"/>
    </source>
</evidence>
<keyword evidence="3" id="KW-1185">Reference proteome</keyword>
<dbReference type="InterPro" id="IPR036844">
    <property type="entry name" value="Hint_dom_sf"/>
</dbReference>
<comment type="caution">
    <text evidence="2">The sequence shown here is derived from an EMBL/GenBank/DDBJ whole genome shotgun (WGS) entry which is preliminary data.</text>
</comment>
<evidence type="ECO:0000259" key="1">
    <source>
        <dbReference type="Pfam" id="PF13403"/>
    </source>
</evidence>
<name>A0A2S5JHX0_9RHOB</name>
<evidence type="ECO:0000313" key="3">
    <source>
        <dbReference type="Proteomes" id="UP000239736"/>
    </source>
</evidence>
<dbReference type="SUPFAM" id="SSF51294">
    <property type="entry name" value="Hedgehog/intein (Hint) domain"/>
    <property type="match status" value="1"/>
</dbReference>
<gene>
    <name evidence="2" type="ORF">LV82_01158</name>
</gene>
<dbReference type="Pfam" id="PF13403">
    <property type="entry name" value="Hint_2"/>
    <property type="match status" value="1"/>
</dbReference>
<dbReference type="CDD" id="cd00081">
    <property type="entry name" value="Hint"/>
    <property type="match status" value="1"/>
</dbReference>
<sequence length="341" mass="36518">MTIEKLQWVYQLSDFETSGGNIAPPDEQGARAQGSPPFNLQLKPTAQPIQVQVNDGGNDGFDEISSANQVLDAPVTIDGTTYPAGTRIFVNYGLEDANGLRVYSITIGGTNSGNNTTTALISEGPLTPGQQYTFIQEFNIGRNEVDYANLACFCGGTMIATPGGERPIESLSPGDLVMTLDHGPQPLRHVARSVCLARGDMAPVVFADGAIGNKGKLRVSPNHRMLVRGPKLELLTGFREALVAAKHMVNGRTIIRAEGMLITYFHLLFDRHEIVLSNGVPSESFYPDNALGPDSALSDAETEVLAEQRMLFPGLAPSLDAPASAARPCLKKYEAIALIHG</sequence>
<organism evidence="2 3">
    <name type="scientific">Albidovulum inexpectatum</name>
    <dbReference type="NCBI Taxonomy" id="196587"/>
    <lineage>
        <taxon>Bacteria</taxon>
        <taxon>Pseudomonadati</taxon>
        <taxon>Pseudomonadota</taxon>
        <taxon>Alphaproteobacteria</taxon>
        <taxon>Rhodobacterales</taxon>
        <taxon>Paracoccaceae</taxon>
        <taxon>Albidovulum</taxon>
    </lineage>
</organism>
<dbReference type="InterPro" id="IPR028992">
    <property type="entry name" value="Hedgehog/Intein_dom"/>
</dbReference>
<dbReference type="OrthoDB" id="6305173at2"/>
<protein>
    <submittedName>
        <fullName evidence="2">Hint domain-containing protein</fullName>
    </submittedName>
</protein>
<proteinExistence type="predicted"/>
<dbReference type="Gene3D" id="2.170.16.10">
    <property type="entry name" value="Hedgehog/Intein (Hint) domain"/>
    <property type="match status" value="1"/>
</dbReference>
<feature type="domain" description="Hedgehog/Intein (Hint)" evidence="1">
    <location>
        <begin position="152"/>
        <end position="288"/>
    </location>
</feature>
<dbReference type="EMBL" id="PRDS01000003">
    <property type="protein sequence ID" value="PPB81117.1"/>
    <property type="molecule type" value="Genomic_DNA"/>
</dbReference>
<dbReference type="RefSeq" id="WP_104069893.1">
    <property type="nucleotide sequence ID" value="NZ_PRDS01000003.1"/>
</dbReference>
<accession>A0A2S5JHX0</accession>
<dbReference type="AlphaFoldDB" id="A0A2S5JHX0"/>
<reference evidence="2 3" key="1">
    <citation type="submission" date="2018-01" db="EMBL/GenBank/DDBJ databases">
        <title>Genomic Encyclopedia of Archaeal and Bacterial Type Strains, Phase II (KMG-II): from individual species to whole genera.</title>
        <authorList>
            <person name="Goeker M."/>
        </authorList>
    </citation>
    <scope>NUCLEOTIDE SEQUENCE [LARGE SCALE GENOMIC DNA]</scope>
    <source>
        <strain evidence="2 3">DSM 12048</strain>
    </source>
</reference>